<dbReference type="InterPro" id="IPR027417">
    <property type="entry name" value="P-loop_NTPase"/>
</dbReference>
<evidence type="ECO:0000256" key="8">
    <source>
        <dbReference type="ARBA" id="ARBA00034617"/>
    </source>
</evidence>
<evidence type="ECO:0000256" key="3">
    <source>
        <dbReference type="ARBA" id="ARBA00022801"/>
    </source>
</evidence>
<keyword evidence="15" id="KW-1185">Reference proteome</keyword>
<dbReference type="InterPro" id="IPR000212">
    <property type="entry name" value="DNA_helicase_UvrD/REP"/>
</dbReference>
<comment type="caution">
    <text evidence="14">The sequence shown here is derived from an EMBL/GenBank/DDBJ whole genome shotgun (WGS) entry which is preliminary data.</text>
</comment>
<dbReference type="Pfam" id="PF00580">
    <property type="entry name" value="UvrD-helicase"/>
    <property type="match status" value="1"/>
</dbReference>
<accession>A0A8J6PAZ9</accession>
<dbReference type="Proteomes" id="UP000632659">
    <property type="component" value="Unassembled WGS sequence"/>
</dbReference>
<dbReference type="Gene3D" id="3.40.50.300">
    <property type="entry name" value="P-loop containing nucleotide triphosphate hydrolases"/>
    <property type="match status" value="2"/>
</dbReference>
<evidence type="ECO:0000256" key="5">
    <source>
        <dbReference type="ARBA" id="ARBA00022840"/>
    </source>
</evidence>
<proteinExistence type="inferred from homology"/>
<evidence type="ECO:0000256" key="9">
    <source>
        <dbReference type="ARBA" id="ARBA00034808"/>
    </source>
</evidence>
<dbReference type="RefSeq" id="WP_187536205.1">
    <property type="nucleotide sequence ID" value="NZ_JACRTL010000001.1"/>
</dbReference>
<dbReference type="SUPFAM" id="SSF52540">
    <property type="entry name" value="P-loop containing nucleoside triphosphate hydrolases"/>
    <property type="match status" value="1"/>
</dbReference>
<dbReference type="Gene3D" id="1.10.10.160">
    <property type="match status" value="1"/>
</dbReference>
<evidence type="ECO:0000259" key="13">
    <source>
        <dbReference type="PROSITE" id="PS51217"/>
    </source>
</evidence>
<reference evidence="14" key="1">
    <citation type="submission" date="2020-08" db="EMBL/GenBank/DDBJ databases">
        <title>Genome public.</title>
        <authorList>
            <person name="Liu C."/>
            <person name="Sun Q."/>
        </authorList>
    </citation>
    <scope>NUCLEOTIDE SEQUENCE</scope>
    <source>
        <strain evidence="14">NSJ-15</strain>
    </source>
</reference>
<dbReference type="InterPro" id="IPR014016">
    <property type="entry name" value="UvrD-like_ATP-bd"/>
</dbReference>
<dbReference type="CDD" id="cd17932">
    <property type="entry name" value="DEXQc_UvrD"/>
    <property type="match status" value="1"/>
</dbReference>
<evidence type="ECO:0000256" key="10">
    <source>
        <dbReference type="ARBA" id="ARBA00048988"/>
    </source>
</evidence>
<feature type="binding site" evidence="11">
    <location>
        <begin position="35"/>
        <end position="42"/>
    </location>
    <ligand>
        <name>ATP</name>
        <dbReference type="ChEBI" id="CHEBI:30616"/>
    </ligand>
</feature>
<keyword evidence="3 11" id="KW-0378">Hydrolase</keyword>
<dbReference type="PROSITE" id="PS51217">
    <property type="entry name" value="UVRD_HELICASE_CTER"/>
    <property type="match status" value="1"/>
</dbReference>
<organism evidence="14 15">
    <name type="scientific">Massiliimalia timonensis</name>
    <dbReference type="NCBI Taxonomy" id="1987501"/>
    <lineage>
        <taxon>Bacteria</taxon>
        <taxon>Bacillati</taxon>
        <taxon>Bacillota</taxon>
        <taxon>Clostridia</taxon>
        <taxon>Eubacteriales</taxon>
        <taxon>Oscillospiraceae</taxon>
        <taxon>Massiliimalia</taxon>
    </lineage>
</organism>
<keyword evidence="2 11" id="KW-0547">Nucleotide-binding</keyword>
<dbReference type="GO" id="GO:0003677">
    <property type="term" value="F:DNA binding"/>
    <property type="evidence" value="ECO:0007669"/>
    <property type="project" value="UniProtKB-KW"/>
</dbReference>
<dbReference type="Gene3D" id="1.10.486.10">
    <property type="entry name" value="PCRA, domain 4"/>
    <property type="match status" value="1"/>
</dbReference>
<comment type="catalytic activity">
    <reaction evidence="10">
        <text>ATP + H2O = ADP + phosphate + H(+)</text>
        <dbReference type="Rhea" id="RHEA:13065"/>
        <dbReference type="ChEBI" id="CHEBI:15377"/>
        <dbReference type="ChEBI" id="CHEBI:15378"/>
        <dbReference type="ChEBI" id="CHEBI:30616"/>
        <dbReference type="ChEBI" id="CHEBI:43474"/>
        <dbReference type="ChEBI" id="CHEBI:456216"/>
        <dbReference type="EC" id="5.6.2.4"/>
    </reaction>
</comment>
<evidence type="ECO:0000256" key="1">
    <source>
        <dbReference type="ARBA" id="ARBA00009922"/>
    </source>
</evidence>
<evidence type="ECO:0000259" key="12">
    <source>
        <dbReference type="PROSITE" id="PS51198"/>
    </source>
</evidence>
<dbReference type="EC" id="5.6.2.4" evidence="9"/>
<dbReference type="CDD" id="cd18807">
    <property type="entry name" value="SF1_C_UvrD"/>
    <property type="match status" value="1"/>
</dbReference>
<evidence type="ECO:0000256" key="11">
    <source>
        <dbReference type="PROSITE-ProRule" id="PRU00560"/>
    </source>
</evidence>
<keyword evidence="4 11" id="KW-0347">Helicase</keyword>
<dbReference type="PROSITE" id="PS51198">
    <property type="entry name" value="UVRD_HELICASE_ATP_BIND"/>
    <property type="match status" value="1"/>
</dbReference>
<comment type="similarity">
    <text evidence="1">Belongs to the helicase family. UvrD subfamily.</text>
</comment>
<dbReference type="PANTHER" id="PTHR11070:SF2">
    <property type="entry name" value="ATP-DEPENDENT DNA HELICASE SRS2"/>
    <property type="match status" value="1"/>
</dbReference>
<dbReference type="InterPro" id="IPR013986">
    <property type="entry name" value="DExx_box_DNA_helicase_dom_sf"/>
</dbReference>
<evidence type="ECO:0000313" key="15">
    <source>
        <dbReference type="Proteomes" id="UP000632659"/>
    </source>
</evidence>
<dbReference type="AlphaFoldDB" id="A0A8J6PAZ9"/>
<protein>
    <recommendedName>
        <fullName evidence="9">DNA 3'-5' helicase</fullName>
        <ecNumber evidence="9">5.6.2.4</ecNumber>
    </recommendedName>
</protein>
<sequence length="697" mass="80121">MEQITEYLKERFEISLDKQQEQAVLAEDPQILLLAVPGSGKTTVLVSRIAHRILTGKTEGKCVLTLTFSREAAKDMKRRFLTLFSEKIPLVPRFSTIHSFCYMVLEYYAKRYRRKRPELIDGQGAALLRRIYQQVNEEYLTDDMLESLVNDISLVNNLMIPREELKDYEITAPNFREILDRYEQAKKEQNLMDYDDMLFFALTILQKAPAVREAVMGRYDEIYLDEAQDTSKLQYEILNLIGKGKRLFVVGDEDQCIYSFRGAYPEGLTEFPARYPNAKVLKIEMNYRCPADLVDQANAVIELNRNRYKKKMVPASRQRDSVAVQPLEDYRDQYQHILEEIQNTAGTVAVLYRNNESAVPVVDLLEEQGVSYYCKENSQRFFSSFVVRDVTAYLNLALNPKSLPDFERICYQCYCSRMTLIYVKYNLARYDSVWEAAIDCPDTSYASRKRLVQIMEEMGRFAKKLPRQVIDLIESRLGYGDYLKKRSGTGINRINAALKLNILKTLAGRHTTVREFLSALDFLSRRLGQAEGSGKECRVTLSSVHSSKGLEFDTVILLDFIDGVLPTLQALEDADAGDREPLEGETRLFYVAVTRARKKLLIFTSSFCNDEYVTKSRFLTRFFGEAYQGKNTENAGDQSWLKGRRVVHKLFGEGVIKKAGPQDQITVRFAKGEIRELSYRVCIDSGLLTIKETGQRA</sequence>
<evidence type="ECO:0000256" key="6">
    <source>
        <dbReference type="ARBA" id="ARBA00023125"/>
    </source>
</evidence>
<dbReference type="PANTHER" id="PTHR11070">
    <property type="entry name" value="UVRD / RECB / PCRA DNA HELICASE FAMILY MEMBER"/>
    <property type="match status" value="1"/>
</dbReference>
<dbReference type="InterPro" id="IPR014017">
    <property type="entry name" value="DNA_helicase_UvrD-like_C"/>
</dbReference>
<dbReference type="GO" id="GO:0043138">
    <property type="term" value="F:3'-5' DNA helicase activity"/>
    <property type="evidence" value="ECO:0007669"/>
    <property type="project" value="UniProtKB-EC"/>
</dbReference>
<feature type="domain" description="UvrD-like helicase C-terminal" evidence="13">
    <location>
        <begin position="291"/>
        <end position="549"/>
    </location>
</feature>
<feature type="domain" description="UvrD-like helicase ATP-binding" evidence="12">
    <location>
        <begin position="14"/>
        <end position="290"/>
    </location>
</feature>
<dbReference type="GO" id="GO:0005524">
    <property type="term" value="F:ATP binding"/>
    <property type="evidence" value="ECO:0007669"/>
    <property type="project" value="UniProtKB-UniRule"/>
</dbReference>
<evidence type="ECO:0000256" key="2">
    <source>
        <dbReference type="ARBA" id="ARBA00022741"/>
    </source>
</evidence>
<evidence type="ECO:0000256" key="7">
    <source>
        <dbReference type="ARBA" id="ARBA00023235"/>
    </source>
</evidence>
<gene>
    <name evidence="14" type="ORF">H8702_02610</name>
</gene>
<name>A0A8J6PAZ9_9FIRM</name>
<keyword evidence="7" id="KW-0413">Isomerase</keyword>
<dbReference type="GO" id="GO:0016787">
    <property type="term" value="F:hydrolase activity"/>
    <property type="evidence" value="ECO:0007669"/>
    <property type="project" value="UniProtKB-UniRule"/>
</dbReference>
<dbReference type="EMBL" id="JACRTL010000001">
    <property type="protein sequence ID" value="MBC8610013.1"/>
    <property type="molecule type" value="Genomic_DNA"/>
</dbReference>
<dbReference type="Pfam" id="PF13361">
    <property type="entry name" value="UvrD_C"/>
    <property type="match status" value="2"/>
</dbReference>
<evidence type="ECO:0000256" key="4">
    <source>
        <dbReference type="ARBA" id="ARBA00022806"/>
    </source>
</evidence>
<dbReference type="GO" id="GO:0000725">
    <property type="term" value="P:recombinational repair"/>
    <property type="evidence" value="ECO:0007669"/>
    <property type="project" value="TreeGrafter"/>
</dbReference>
<comment type="catalytic activity">
    <reaction evidence="8">
        <text>Couples ATP hydrolysis with the unwinding of duplex DNA by translocating in the 3'-5' direction.</text>
        <dbReference type="EC" id="5.6.2.4"/>
    </reaction>
</comment>
<evidence type="ECO:0000313" key="14">
    <source>
        <dbReference type="EMBL" id="MBC8610013.1"/>
    </source>
</evidence>
<keyword evidence="5 11" id="KW-0067">ATP-binding</keyword>
<keyword evidence="6" id="KW-0238">DNA-binding</keyword>